<evidence type="ECO:0000256" key="2">
    <source>
        <dbReference type="ARBA" id="ARBA00022448"/>
    </source>
</evidence>
<evidence type="ECO:0000256" key="7">
    <source>
        <dbReference type="ARBA" id="ARBA00023136"/>
    </source>
</evidence>
<accession>A0A917GJ77</accession>
<evidence type="ECO:0000256" key="4">
    <source>
        <dbReference type="ARBA" id="ARBA00022519"/>
    </source>
</evidence>
<proteinExistence type="inferred from homology"/>
<gene>
    <name evidence="10" type="ORF">GCM10011374_07480</name>
</gene>
<keyword evidence="4" id="KW-0997">Cell inner membrane</keyword>
<keyword evidence="6 9" id="KW-1133">Transmembrane helix</keyword>
<dbReference type="EMBL" id="BMEQ01000003">
    <property type="protein sequence ID" value="GGG47580.1"/>
    <property type="molecule type" value="Genomic_DNA"/>
</dbReference>
<evidence type="ECO:0000313" key="10">
    <source>
        <dbReference type="EMBL" id="GGG47580.1"/>
    </source>
</evidence>
<feature type="transmembrane region" description="Helical" evidence="9">
    <location>
        <begin position="102"/>
        <end position="119"/>
    </location>
</feature>
<name>A0A917GJ77_9MICC</name>
<evidence type="ECO:0000256" key="5">
    <source>
        <dbReference type="ARBA" id="ARBA00022692"/>
    </source>
</evidence>
<comment type="subcellular location">
    <subcellularLocation>
        <location evidence="1">Cell inner membrane</location>
        <topology evidence="1">Multi-pass membrane protein</topology>
    </subcellularLocation>
</comment>
<dbReference type="InterPro" id="IPR007272">
    <property type="entry name" value="Sulf_transp_TsuA/YedE"/>
</dbReference>
<keyword evidence="7 9" id="KW-0472">Membrane</keyword>
<feature type="transmembrane region" description="Helical" evidence="9">
    <location>
        <begin position="195"/>
        <end position="215"/>
    </location>
</feature>
<feature type="transmembrane region" description="Helical" evidence="9">
    <location>
        <begin position="279"/>
        <end position="297"/>
    </location>
</feature>
<evidence type="ECO:0000313" key="11">
    <source>
        <dbReference type="Proteomes" id="UP000638848"/>
    </source>
</evidence>
<evidence type="ECO:0000256" key="6">
    <source>
        <dbReference type="ARBA" id="ARBA00022989"/>
    </source>
</evidence>
<evidence type="ECO:0000256" key="8">
    <source>
        <dbReference type="ARBA" id="ARBA00035655"/>
    </source>
</evidence>
<evidence type="ECO:0000256" key="1">
    <source>
        <dbReference type="ARBA" id="ARBA00004429"/>
    </source>
</evidence>
<reference evidence="10" key="1">
    <citation type="journal article" date="2014" name="Int. J. Syst. Evol. Microbiol.">
        <title>Complete genome sequence of Corynebacterium casei LMG S-19264T (=DSM 44701T), isolated from a smear-ripened cheese.</title>
        <authorList>
            <consortium name="US DOE Joint Genome Institute (JGI-PGF)"/>
            <person name="Walter F."/>
            <person name="Albersmeier A."/>
            <person name="Kalinowski J."/>
            <person name="Ruckert C."/>
        </authorList>
    </citation>
    <scope>NUCLEOTIDE SEQUENCE</scope>
    <source>
        <strain evidence="10">CGMCC 1.12187</strain>
    </source>
</reference>
<feature type="transmembrane region" description="Helical" evidence="9">
    <location>
        <begin position="317"/>
        <end position="335"/>
    </location>
</feature>
<dbReference type="GO" id="GO:0005886">
    <property type="term" value="C:plasma membrane"/>
    <property type="evidence" value="ECO:0007669"/>
    <property type="project" value="UniProtKB-SubCell"/>
</dbReference>
<dbReference type="Pfam" id="PF04143">
    <property type="entry name" value="Sulf_transp"/>
    <property type="match status" value="1"/>
</dbReference>
<keyword evidence="3" id="KW-1003">Cell membrane</keyword>
<feature type="transmembrane region" description="Helical" evidence="9">
    <location>
        <begin position="69"/>
        <end position="90"/>
    </location>
</feature>
<keyword evidence="11" id="KW-1185">Reference proteome</keyword>
<dbReference type="RefSeq" id="WP_188534502.1">
    <property type="nucleotide sequence ID" value="NZ_BMEQ01000003.1"/>
</dbReference>
<keyword evidence="2" id="KW-0813">Transport</keyword>
<sequence length="351" mass="36715">MLISGLIIGAALGFVLQRGRFCVTGAFRDIWIAKNTWWLSAFFVAIAVQSVGVWVLDALGVITLSASDFPWLATILGGFIFGFGIVLAGGCATGTYYRAAEGLVGSWFALLFYALFASISKYGPLGSTTEALRGITVEGQGTLHETFNVSPWLLVALLVVGTTLWARHHITKPRLKFATLPPEKTGLAHVLFEKAWNPFVTAAVVGLIAIAAWPASWATGRESGLGITTPSANIATYLTTGDVELVDWGVFLVLGIFVGSLIAALGSGEFKLRVPDAQTIVRSIAGGALMGVGAAWAGGCTIGNALVGTSTFSWQGWVSLVVMILGTGVAAKLFIAPRKKTAAPAQVPAGV</sequence>
<comment type="similarity">
    <text evidence="8">Belongs to the TsuA/YedE (TC 9.B.102) family.</text>
</comment>
<evidence type="ECO:0000256" key="3">
    <source>
        <dbReference type="ARBA" id="ARBA00022475"/>
    </source>
</evidence>
<keyword evidence="5 9" id="KW-0812">Transmembrane</keyword>
<dbReference type="AlphaFoldDB" id="A0A917GJ77"/>
<protein>
    <submittedName>
        <fullName evidence="10">Membrane protein</fullName>
    </submittedName>
</protein>
<feature type="transmembrane region" description="Helical" evidence="9">
    <location>
        <begin position="39"/>
        <end position="63"/>
    </location>
</feature>
<comment type="caution">
    <text evidence="10">The sequence shown here is derived from an EMBL/GenBank/DDBJ whole genome shotgun (WGS) entry which is preliminary data.</text>
</comment>
<dbReference type="Proteomes" id="UP000638848">
    <property type="component" value="Unassembled WGS sequence"/>
</dbReference>
<feature type="transmembrane region" description="Helical" evidence="9">
    <location>
        <begin position="248"/>
        <end position="267"/>
    </location>
</feature>
<dbReference type="PANTHER" id="PTHR30574">
    <property type="entry name" value="INNER MEMBRANE PROTEIN YEDE"/>
    <property type="match status" value="1"/>
</dbReference>
<reference evidence="10" key="2">
    <citation type="submission" date="2020-09" db="EMBL/GenBank/DDBJ databases">
        <authorList>
            <person name="Sun Q."/>
            <person name="Zhou Y."/>
        </authorList>
    </citation>
    <scope>NUCLEOTIDE SEQUENCE</scope>
    <source>
        <strain evidence="10">CGMCC 1.12187</strain>
    </source>
</reference>
<dbReference type="PANTHER" id="PTHR30574:SF1">
    <property type="entry name" value="SULPHUR TRANSPORT DOMAIN-CONTAINING PROTEIN"/>
    <property type="match status" value="1"/>
</dbReference>
<organism evidence="10 11">
    <name type="scientific">Kocuria dechangensis</name>
    <dbReference type="NCBI Taxonomy" id="1176249"/>
    <lineage>
        <taxon>Bacteria</taxon>
        <taxon>Bacillati</taxon>
        <taxon>Actinomycetota</taxon>
        <taxon>Actinomycetes</taxon>
        <taxon>Micrococcales</taxon>
        <taxon>Micrococcaceae</taxon>
        <taxon>Kocuria</taxon>
    </lineage>
</organism>
<feature type="transmembrane region" description="Helical" evidence="9">
    <location>
        <begin position="149"/>
        <end position="166"/>
    </location>
</feature>
<evidence type="ECO:0000256" key="9">
    <source>
        <dbReference type="SAM" id="Phobius"/>
    </source>
</evidence>